<organism evidence="4 5">
    <name type="scientific">Silvibacterium dinghuense</name>
    <dbReference type="NCBI Taxonomy" id="1560006"/>
    <lineage>
        <taxon>Bacteria</taxon>
        <taxon>Pseudomonadati</taxon>
        <taxon>Acidobacteriota</taxon>
        <taxon>Terriglobia</taxon>
        <taxon>Terriglobales</taxon>
        <taxon>Acidobacteriaceae</taxon>
        <taxon>Silvibacterium</taxon>
    </lineage>
</organism>
<dbReference type="Pfam" id="PF16640">
    <property type="entry name" value="Big_3_5"/>
    <property type="match status" value="2"/>
</dbReference>
<dbReference type="Pfam" id="PF03372">
    <property type="entry name" value="Exo_endo_phos"/>
    <property type="match status" value="1"/>
</dbReference>
<feature type="domain" description="Endonuclease/exonuclease/phosphatase" evidence="2">
    <location>
        <begin position="365"/>
        <end position="609"/>
    </location>
</feature>
<dbReference type="PANTHER" id="PTHR42834">
    <property type="entry name" value="ENDONUCLEASE/EXONUCLEASE/PHOSPHATASE FAMILY PROTEIN (AFU_ORTHOLOGUE AFUA_3G09210)"/>
    <property type="match status" value="1"/>
</dbReference>
<dbReference type="Gene3D" id="3.60.10.10">
    <property type="entry name" value="Endonuclease/exonuclease/phosphatase"/>
    <property type="match status" value="1"/>
</dbReference>
<keyword evidence="1" id="KW-0472">Membrane</keyword>
<keyword evidence="1" id="KW-1133">Transmembrane helix</keyword>
<keyword evidence="5" id="KW-1185">Reference proteome</keyword>
<sequence>MREEDTVRHNPTERRGLTSVVRFFIALGLLAGVPSLWADSTVNIHAIQIDLPSSPYLGDTVTTTGIVIAVLSDGFYIENPAADFDSNVCTAEGIYVYTPTGVPSNAVLENSVTVTGVVQASNSSSYAGTQIYIASPSTSNVVTNSTGNSLPTAVSASTLSEAIDGTCSLYSADTFGEWLPFEGMRVNVPSSSSLLVTQGTGGTVTTSSETATTNGQFWAIFSDSDSASDRPFRATGISELETVPSTAPSTVSRWSGNPQLLLVDTTTLGGTAINAAAGTLYTGSSNLVGIIDYHVSTLGYTGLLLTSSSVSSLTASNTVTATAATAASSGQITVAEQNLDALYDTSTISSSAFSRRIAKLALAIVNEENSPDIIAVQEAQSEAVLSALASQISSDGGPTYTVYWLAGNDSTGLANGFLVNETGRVSFTSIAQAGASSTWTSSSGTSSALFARPPLVLKVAVSRGTSSSYALTIVNTELLDRTNIDSTSLGADVRSQRNAQAEYLSSLIDGYQEAGQHVVVAGGLNSFEFSDGYVDTTGAVVGNPVSSSLVTLASTTSTSPELTNLTTLTANTSTNRYNYVEDGSAEQVDHILVTSDLSSETSISYARFGADFPVVDLNDSSTALYASSHDGVLALITIPYETTLKLTSSLNPSYYGESVTFTATASSSGDTPTGTVTFYDGSTELGTGTMSSGSATFTTSALSVGSHTITADYGGDSSHESASASLTQVVESLLTSSNVLACSPNPAAYGATVTCTATVSGSSSTPTGTVTFYDSSTELGTATLSDGVASYSTSSLSVGSHSLTAVYAGSAPYGASTSNTVTEVITSTFSLSITPTSHTVYTGESPTYTVTVTPGSGFTLSVALTCSGVPSNTTCSLSPSTVTGGSGTSKLTIATTAPSQSSAGIATLSGRGLLATCLALLMLLLPWHARRTVRGLLIALAGVLLTTACMSGCGSSGTLTGGTPAGTYTITVTGTAVDGSVTTTKTATTTLIVKSMF</sequence>
<feature type="domain" description="Bacterial Ig-like" evidence="3">
    <location>
        <begin position="646"/>
        <end position="730"/>
    </location>
</feature>
<evidence type="ECO:0000259" key="2">
    <source>
        <dbReference type="Pfam" id="PF03372"/>
    </source>
</evidence>
<dbReference type="Gene3D" id="2.60.40.10">
    <property type="entry name" value="Immunoglobulins"/>
    <property type="match status" value="2"/>
</dbReference>
<dbReference type="Proteomes" id="UP000290253">
    <property type="component" value="Unassembled WGS sequence"/>
</dbReference>
<dbReference type="InterPro" id="IPR032109">
    <property type="entry name" value="Big_3_5"/>
</dbReference>
<protein>
    <recommendedName>
        <fullName evidence="6">Bacterial Ig-like domain-containing protein</fullName>
    </recommendedName>
</protein>
<dbReference type="InterPro" id="IPR013783">
    <property type="entry name" value="Ig-like_fold"/>
</dbReference>
<reference evidence="4 5" key="1">
    <citation type="journal article" date="2016" name="Int. J. Syst. Evol. Microbiol.">
        <title>Acidipila dinghuensis sp. nov., an acidobacterium isolated from forest soil.</title>
        <authorList>
            <person name="Jiang Y.W."/>
            <person name="Wang J."/>
            <person name="Chen M.H."/>
            <person name="Lv Y.Y."/>
            <person name="Qiu L.H."/>
        </authorList>
    </citation>
    <scope>NUCLEOTIDE SEQUENCE [LARGE SCALE GENOMIC DNA]</scope>
    <source>
        <strain evidence="4 5">DHOF10</strain>
    </source>
</reference>
<dbReference type="AlphaFoldDB" id="A0A4Q1SGS8"/>
<comment type="caution">
    <text evidence="4">The sequence shown here is derived from an EMBL/GenBank/DDBJ whole genome shotgun (WGS) entry which is preliminary data.</text>
</comment>
<dbReference type="PANTHER" id="PTHR42834:SF1">
    <property type="entry name" value="ENDONUCLEASE_EXONUCLEASE_PHOSPHATASE FAMILY PROTEIN (AFU_ORTHOLOGUE AFUA_3G09210)"/>
    <property type="match status" value="1"/>
</dbReference>
<dbReference type="GO" id="GO:0003824">
    <property type="term" value="F:catalytic activity"/>
    <property type="evidence" value="ECO:0007669"/>
    <property type="project" value="InterPro"/>
</dbReference>
<evidence type="ECO:0000313" key="5">
    <source>
        <dbReference type="Proteomes" id="UP000290253"/>
    </source>
</evidence>
<accession>A0A4Q1SGS8</accession>
<feature type="transmembrane region" description="Helical" evidence="1">
    <location>
        <begin position="937"/>
        <end position="959"/>
    </location>
</feature>
<evidence type="ECO:0008006" key="6">
    <source>
        <dbReference type="Google" id="ProtNLM"/>
    </source>
</evidence>
<evidence type="ECO:0000259" key="3">
    <source>
        <dbReference type="Pfam" id="PF16640"/>
    </source>
</evidence>
<feature type="transmembrane region" description="Helical" evidence="1">
    <location>
        <begin position="903"/>
        <end position="925"/>
    </location>
</feature>
<evidence type="ECO:0000256" key="1">
    <source>
        <dbReference type="SAM" id="Phobius"/>
    </source>
</evidence>
<feature type="domain" description="Bacterial Ig-like" evidence="3">
    <location>
        <begin position="743"/>
        <end position="825"/>
    </location>
</feature>
<evidence type="ECO:0000313" key="4">
    <source>
        <dbReference type="EMBL" id="RXS96569.1"/>
    </source>
</evidence>
<name>A0A4Q1SGS8_9BACT</name>
<dbReference type="EMBL" id="SDMK01000001">
    <property type="protein sequence ID" value="RXS96569.1"/>
    <property type="molecule type" value="Genomic_DNA"/>
</dbReference>
<feature type="transmembrane region" description="Helical" evidence="1">
    <location>
        <begin position="20"/>
        <end position="38"/>
    </location>
</feature>
<keyword evidence="1" id="KW-0812">Transmembrane</keyword>
<proteinExistence type="predicted"/>
<dbReference type="OrthoDB" id="9801679at2"/>
<dbReference type="SUPFAM" id="SSF56219">
    <property type="entry name" value="DNase I-like"/>
    <property type="match status" value="1"/>
</dbReference>
<dbReference type="InterPro" id="IPR036691">
    <property type="entry name" value="Endo/exonu/phosph_ase_sf"/>
</dbReference>
<dbReference type="InterPro" id="IPR005135">
    <property type="entry name" value="Endo/exonuclease/phosphatase"/>
</dbReference>
<gene>
    <name evidence="4" type="ORF">ESZ00_01035</name>
</gene>